<feature type="domain" description="Carbohydrate kinase PfkB" evidence="7">
    <location>
        <begin position="10"/>
        <end position="298"/>
    </location>
</feature>
<evidence type="ECO:0000256" key="3">
    <source>
        <dbReference type="ARBA" id="ARBA00022741"/>
    </source>
</evidence>
<keyword evidence="2 6" id="KW-0808">Transferase</keyword>
<keyword evidence="3" id="KW-0547">Nucleotide-binding</keyword>
<dbReference type="PROSITE" id="PS00584">
    <property type="entry name" value="PFKB_KINASES_2"/>
    <property type="match status" value="1"/>
</dbReference>
<dbReference type="SUPFAM" id="SSF53613">
    <property type="entry name" value="Ribokinase-like"/>
    <property type="match status" value="1"/>
</dbReference>
<evidence type="ECO:0000256" key="1">
    <source>
        <dbReference type="ARBA" id="ARBA00010688"/>
    </source>
</evidence>
<keyword evidence="9" id="KW-1185">Reference proteome</keyword>
<dbReference type="Gene3D" id="3.40.1190.20">
    <property type="match status" value="1"/>
</dbReference>
<dbReference type="GO" id="GO:0008865">
    <property type="term" value="F:fructokinase activity"/>
    <property type="evidence" value="ECO:0007669"/>
    <property type="project" value="UniProtKB-ARBA"/>
</dbReference>
<comment type="similarity">
    <text evidence="1 6">Belongs to the carbohydrate kinase PfkB family.</text>
</comment>
<dbReference type="InterPro" id="IPR029056">
    <property type="entry name" value="Ribokinase-like"/>
</dbReference>
<dbReference type="EMBL" id="FRFD01000013">
    <property type="protein sequence ID" value="SHO53206.1"/>
    <property type="molecule type" value="Genomic_DNA"/>
</dbReference>
<dbReference type="InterPro" id="IPR050306">
    <property type="entry name" value="PfkB_Carbo_kinase"/>
</dbReference>
<evidence type="ECO:0000256" key="6">
    <source>
        <dbReference type="RuleBase" id="RU003704"/>
    </source>
</evidence>
<dbReference type="RefSeq" id="WP_073590642.1">
    <property type="nucleotide sequence ID" value="NZ_FRFD01000013.1"/>
</dbReference>
<keyword evidence="4 6" id="KW-0418">Kinase</keyword>
<evidence type="ECO:0000313" key="8">
    <source>
        <dbReference type="EMBL" id="SHO53206.1"/>
    </source>
</evidence>
<dbReference type="PRINTS" id="PR00990">
    <property type="entry name" value="RIBOKINASE"/>
</dbReference>
<reference evidence="8 9" key="1">
    <citation type="submission" date="2016-12" db="EMBL/GenBank/DDBJ databases">
        <authorList>
            <person name="Song W.-J."/>
            <person name="Kurnit D.M."/>
        </authorList>
    </citation>
    <scope>NUCLEOTIDE SEQUENCE [LARGE SCALE GENOMIC DNA]</scope>
    <source>
        <strain evidence="8 9">DSM 12503</strain>
    </source>
</reference>
<protein>
    <submittedName>
        <fullName evidence="8">Ribokinase</fullName>
    </submittedName>
</protein>
<organism evidence="8 9">
    <name type="scientific">Anaerocolumna xylanovorans DSM 12503</name>
    <dbReference type="NCBI Taxonomy" id="1121345"/>
    <lineage>
        <taxon>Bacteria</taxon>
        <taxon>Bacillati</taxon>
        <taxon>Bacillota</taxon>
        <taxon>Clostridia</taxon>
        <taxon>Lachnospirales</taxon>
        <taxon>Lachnospiraceae</taxon>
        <taxon>Anaerocolumna</taxon>
    </lineage>
</organism>
<sequence>MTEKKWDAFIYGDVNVDIIIPGVEKFPEPGQEDLTNTMDTYVGGGAALFTLGLGKLGLKPVFQGSIGEDCYGRFILEEFHKSNVDNSLLSFSNKNKTGISLSFTNEKDRSFLTYRGTNAEINLKDIDLNKVRQARHIHVTGYAGRQNHREYLKLLAEVKKLKSVSISFDVGWDASGEWYEGIYELFPFIDVLFMNETEAIHYGRKAEAGEAIKDFAARAKIAVAKLGKKGSIAYSGSEFCQAAPYQVKAADTTGAGDSFNAGFIYGYLKGKSLTECLLIGNACGALSVTAYGGNTAFPSENRLYEFMEEQKGR</sequence>
<dbReference type="AlphaFoldDB" id="A0A1M7YKW3"/>
<dbReference type="InterPro" id="IPR002139">
    <property type="entry name" value="Ribo/fructo_kinase"/>
</dbReference>
<proteinExistence type="inferred from homology"/>
<evidence type="ECO:0000256" key="5">
    <source>
        <dbReference type="ARBA" id="ARBA00022840"/>
    </source>
</evidence>
<dbReference type="GO" id="GO:0006000">
    <property type="term" value="P:fructose metabolic process"/>
    <property type="evidence" value="ECO:0007669"/>
    <property type="project" value="UniProtKB-ARBA"/>
</dbReference>
<dbReference type="InterPro" id="IPR011611">
    <property type="entry name" value="PfkB_dom"/>
</dbReference>
<gene>
    <name evidence="8" type="ORF">SAMN02745217_04000</name>
</gene>
<dbReference type="Proteomes" id="UP000184612">
    <property type="component" value="Unassembled WGS sequence"/>
</dbReference>
<accession>A0A1M7YKW3</accession>
<dbReference type="CDD" id="cd01942">
    <property type="entry name" value="ribokinase_group_A"/>
    <property type="match status" value="1"/>
</dbReference>
<dbReference type="STRING" id="1121345.SAMN02745217_04000"/>
<evidence type="ECO:0000259" key="7">
    <source>
        <dbReference type="Pfam" id="PF00294"/>
    </source>
</evidence>
<keyword evidence="5" id="KW-0067">ATP-binding</keyword>
<evidence type="ECO:0000313" key="9">
    <source>
        <dbReference type="Proteomes" id="UP000184612"/>
    </source>
</evidence>
<dbReference type="InterPro" id="IPR002173">
    <property type="entry name" value="Carboh/pur_kinase_PfkB_CS"/>
</dbReference>
<name>A0A1M7YKW3_9FIRM</name>
<evidence type="ECO:0000256" key="2">
    <source>
        <dbReference type="ARBA" id="ARBA00022679"/>
    </source>
</evidence>
<dbReference type="Pfam" id="PF00294">
    <property type="entry name" value="PfkB"/>
    <property type="match status" value="1"/>
</dbReference>
<evidence type="ECO:0000256" key="4">
    <source>
        <dbReference type="ARBA" id="ARBA00022777"/>
    </source>
</evidence>
<dbReference type="GO" id="GO:0005524">
    <property type="term" value="F:ATP binding"/>
    <property type="evidence" value="ECO:0007669"/>
    <property type="project" value="UniProtKB-KW"/>
</dbReference>
<dbReference type="PANTHER" id="PTHR43085:SF1">
    <property type="entry name" value="PSEUDOURIDINE KINASE-RELATED"/>
    <property type="match status" value="1"/>
</dbReference>
<dbReference type="PANTHER" id="PTHR43085">
    <property type="entry name" value="HEXOKINASE FAMILY MEMBER"/>
    <property type="match status" value="1"/>
</dbReference>